<dbReference type="AlphaFoldDB" id="A0A8H7QDF2"/>
<sequence>MGITLGNIAADWSNRIGYEIPKIEPNPYKLNDDTYGSEEERKNMMDELKPFIDANTSISSKVYCTIPGSEIIKQFLQRIL</sequence>
<comment type="caution">
    <text evidence="1">The sequence shown here is derived from an EMBL/GenBank/DDBJ whole genome shotgun (WGS) entry which is preliminary data.</text>
</comment>
<organism evidence="1 2">
    <name type="scientific">Mucor plumbeus</name>
    <dbReference type="NCBI Taxonomy" id="97098"/>
    <lineage>
        <taxon>Eukaryota</taxon>
        <taxon>Fungi</taxon>
        <taxon>Fungi incertae sedis</taxon>
        <taxon>Mucoromycota</taxon>
        <taxon>Mucoromycotina</taxon>
        <taxon>Mucoromycetes</taxon>
        <taxon>Mucorales</taxon>
        <taxon>Mucorineae</taxon>
        <taxon>Mucoraceae</taxon>
        <taxon>Mucor</taxon>
    </lineage>
</organism>
<evidence type="ECO:0000313" key="1">
    <source>
        <dbReference type="EMBL" id="KAG2190622.1"/>
    </source>
</evidence>
<evidence type="ECO:0000313" key="2">
    <source>
        <dbReference type="Proteomes" id="UP000650833"/>
    </source>
</evidence>
<name>A0A8H7QDF2_9FUNG</name>
<proteinExistence type="predicted"/>
<dbReference type="OrthoDB" id="2284753at2759"/>
<reference evidence="1" key="1">
    <citation type="submission" date="2020-12" db="EMBL/GenBank/DDBJ databases">
        <title>Metabolic potential, ecology and presence of endohyphal bacteria is reflected in genomic diversity of Mucoromycotina.</title>
        <authorList>
            <person name="Muszewska A."/>
            <person name="Okrasinska A."/>
            <person name="Steczkiewicz K."/>
            <person name="Drgas O."/>
            <person name="Orlowska M."/>
            <person name="Perlinska-Lenart U."/>
            <person name="Aleksandrzak-Piekarczyk T."/>
            <person name="Szatraj K."/>
            <person name="Zielenkiewicz U."/>
            <person name="Pilsyk S."/>
            <person name="Malc E."/>
            <person name="Mieczkowski P."/>
            <person name="Kruszewska J.S."/>
            <person name="Biernat P."/>
            <person name="Pawlowska J."/>
        </authorList>
    </citation>
    <scope>NUCLEOTIDE SEQUENCE</scope>
    <source>
        <strain evidence="1">CBS 226.32</strain>
    </source>
</reference>
<keyword evidence="2" id="KW-1185">Reference proteome</keyword>
<protein>
    <submittedName>
        <fullName evidence="1">Uncharacterized protein</fullName>
    </submittedName>
</protein>
<accession>A0A8H7QDF2</accession>
<dbReference type="EMBL" id="JAEPRC010000931">
    <property type="protein sequence ID" value="KAG2190622.1"/>
    <property type="molecule type" value="Genomic_DNA"/>
</dbReference>
<dbReference type="Proteomes" id="UP000650833">
    <property type="component" value="Unassembled WGS sequence"/>
</dbReference>
<gene>
    <name evidence="1" type="ORF">INT46_008752</name>
</gene>